<accession>A0A1N6JU82</accession>
<dbReference type="PANTHER" id="PTHR11113">
    <property type="entry name" value="N-ACETYLGLUCOSAMINE-6-PHOSPHATE DEACETYLASE"/>
    <property type="match status" value="1"/>
</dbReference>
<dbReference type="AlphaFoldDB" id="A0A1N6JU82"/>
<dbReference type="SUPFAM" id="SSF51338">
    <property type="entry name" value="Composite domain of metallo-dependent hydrolases"/>
    <property type="match status" value="1"/>
</dbReference>
<evidence type="ECO:0000256" key="7">
    <source>
        <dbReference type="PIRSR" id="PIRSR038994-2"/>
    </source>
</evidence>
<dbReference type="NCBIfam" id="TIGR00221">
    <property type="entry name" value="nagA"/>
    <property type="match status" value="1"/>
</dbReference>
<protein>
    <submittedName>
        <fullName evidence="10">N-acetylglucosamine-6-phosphate deacetylase</fullName>
    </submittedName>
</protein>
<dbReference type="Gene3D" id="3.20.20.140">
    <property type="entry name" value="Metal-dependent hydrolases"/>
    <property type="match status" value="1"/>
</dbReference>
<keyword evidence="4 5" id="KW-0119">Carbohydrate metabolism</keyword>
<evidence type="ECO:0000256" key="8">
    <source>
        <dbReference type="PIRSR" id="PIRSR038994-3"/>
    </source>
</evidence>
<dbReference type="EMBL" id="FSRA01000002">
    <property type="protein sequence ID" value="SIO47902.1"/>
    <property type="molecule type" value="Genomic_DNA"/>
</dbReference>
<dbReference type="OrthoDB" id="9776488at2"/>
<evidence type="ECO:0000256" key="5">
    <source>
        <dbReference type="PIRNR" id="PIRNR038994"/>
    </source>
</evidence>
<feature type="binding site" evidence="8">
    <location>
        <position position="212"/>
    </location>
    <ligand>
        <name>Zn(2+)</name>
        <dbReference type="ChEBI" id="CHEBI:29105"/>
    </ligand>
</feature>
<dbReference type="Gene3D" id="2.30.40.10">
    <property type="entry name" value="Urease, subunit C, domain 1"/>
    <property type="match status" value="1"/>
</dbReference>
<feature type="binding site" evidence="7">
    <location>
        <position position="223"/>
    </location>
    <ligand>
        <name>substrate</name>
    </ligand>
</feature>
<dbReference type="InterPro" id="IPR032466">
    <property type="entry name" value="Metal_Hydrolase"/>
</dbReference>
<dbReference type="PANTHER" id="PTHR11113:SF14">
    <property type="entry name" value="N-ACETYLGLUCOSAMINE-6-PHOSPHATE DEACETYLASE"/>
    <property type="match status" value="1"/>
</dbReference>
<dbReference type="InterPro" id="IPR011059">
    <property type="entry name" value="Metal-dep_hydrolase_composite"/>
</dbReference>
<comment type="cofactor">
    <cofactor evidence="8">
        <name>a divalent metal cation</name>
        <dbReference type="ChEBI" id="CHEBI:60240"/>
    </cofactor>
    <text evidence="8">Binds 1 divalent metal cation per subunit.</text>
</comment>
<keyword evidence="3 5" id="KW-0378">Hydrolase</keyword>
<feature type="binding site" evidence="7">
    <location>
        <begin position="294"/>
        <end position="296"/>
    </location>
    <ligand>
        <name>substrate</name>
    </ligand>
</feature>
<dbReference type="RefSeq" id="WP_074241782.1">
    <property type="nucleotide sequence ID" value="NZ_FSRA01000002.1"/>
</dbReference>
<dbReference type="InterPro" id="IPR003764">
    <property type="entry name" value="GlcNAc_6-P_deAcase"/>
</dbReference>
<dbReference type="InterPro" id="IPR006680">
    <property type="entry name" value="Amidohydro-rel"/>
</dbReference>
<evidence type="ECO:0000256" key="4">
    <source>
        <dbReference type="ARBA" id="ARBA00023277"/>
    </source>
</evidence>
<comment type="similarity">
    <text evidence="1 5">Belongs to the metallo-dependent hydrolases superfamily. NagA family.</text>
</comment>
<feature type="binding site" evidence="7">
    <location>
        <begin position="215"/>
        <end position="216"/>
    </location>
    <ligand>
        <name>substrate</name>
    </ligand>
</feature>
<reference evidence="10 11" key="1">
    <citation type="submission" date="2016-11" db="EMBL/GenBank/DDBJ databases">
        <authorList>
            <person name="Jaros S."/>
            <person name="Januszkiewicz K."/>
            <person name="Wedrychowicz H."/>
        </authorList>
    </citation>
    <scope>NUCLEOTIDE SEQUENCE [LARGE SCALE GENOMIC DNA]</scope>
    <source>
        <strain evidence="10 11">DSM 24787</strain>
    </source>
</reference>
<keyword evidence="2 8" id="KW-0479">Metal-binding</keyword>
<gene>
    <name evidence="10" type="ORF">SAMN04488055_4449</name>
</gene>
<evidence type="ECO:0000256" key="3">
    <source>
        <dbReference type="ARBA" id="ARBA00022801"/>
    </source>
</evidence>
<evidence type="ECO:0000256" key="2">
    <source>
        <dbReference type="ARBA" id="ARBA00022723"/>
    </source>
</evidence>
<keyword evidence="11" id="KW-1185">Reference proteome</keyword>
<dbReference type="GO" id="GO:0046872">
    <property type="term" value="F:metal ion binding"/>
    <property type="evidence" value="ECO:0007669"/>
    <property type="project" value="UniProtKB-KW"/>
</dbReference>
<dbReference type="Proteomes" id="UP000185003">
    <property type="component" value="Unassembled WGS sequence"/>
</dbReference>
<dbReference type="Pfam" id="PF01979">
    <property type="entry name" value="Amidohydro_1"/>
    <property type="match status" value="1"/>
</dbReference>
<evidence type="ECO:0000259" key="9">
    <source>
        <dbReference type="Pfam" id="PF01979"/>
    </source>
</evidence>
<evidence type="ECO:0000256" key="6">
    <source>
        <dbReference type="PIRSR" id="PIRSR038994-1"/>
    </source>
</evidence>
<evidence type="ECO:0000256" key="1">
    <source>
        <dbReference type="ARBA" id="ARBA00010716"/>
    </source>
</evidence>
<dbReference type="GO" id="GO:0008448">
    <property type="term" value="F:N-acetylglucosamine-6-phosphate deacetylase activity"/>
    <property type="evidence" value="ECO:0007669"/>
    <property type="project" value="InterPro"/>
</dbReference>
<feature type="domain" description="Amidohydrolase-related" evidence="9">
    <location>
        <begin position="51"/>
        <end position="364"/>
    </location>
</feature>
<proteinExistence type="inferred from homology"/>
<evidence type="ECO:0000313" key="11">
    <source>
        <dbReference type="Proteomes" id="UP000185003"/>
    </source>
</evidence>
<organism evidence="10 11">
    <name type="scientific">Chitinophaga niabensis</name>
    <dbReference type="NCBI Taxonomy" id="536979"/>
    <lineage>
        <taxon>Bacteria</taxon>
        <taxon>Pseudomonadati</taxon>
        <taxon>Bacteroidota</taxon>
        <taxon>Chitinophagia</taxon>
        <taxon>Chitinophagales</taxon>
        <taxon>Chitinophagaceae</taxon>
        <taxon>Chitinophaga</taxon>
    </lineage>
</organism>
<dbReference type="PIRSF" id="PIRSF038994">
    <property type="entry name" value="NagA"/>
    <property type="match status" value="1"/>
</dbReference>
<feature type="active site" description="Proton donor/acceptor" evidence="6">
    <location>
        <position position="269"/>
    </location>
</feature>
<evidence type="ECO:0000313" key="10">
    <source>
        <dbReference type="EMBL" id="SIO47902.1"/>
    </source>
</evidence>
<dbReference type="GO" id="GO:0006046">
    <property type="term" value="P:N-acetylglucosamine catabolic process"/>
    <property type="evidence" value="ECO:0007669"/>
    <property type="project" value="TreeGrafter"/>
</dbReference>
<sequence>MLTVLTNGIFFTGKEIIKDKALLLEDGTIKGWIDPVSISTEARVINHEGHYIVPGLLDLQIYGGGGHLFSDDPSFAALTAMATGLIRTGTTGFLITLATNSITLFERAIDVVRDNPHPAVLGLHLEGPYINPAKKGAHIEQYIKRPERKEVEALLKRAQGVIKMITLAPEMCDPEIIRLLLDKGVIISAGHSNATYQEGTAGYMNGIQSTTHLFNAMSPFHHRDTGLPGAAYQADTAYASIIPDGIHVSFPALSISKKVMGDRLFLITDAVEASTGAYPHVRQKDRFTLPDGTLSGSAITLLQGIHNCVQYAGIPLDEAVRMASTYPARLFGTPQRGEITIGQKADLTIFNEAFEPQHVYINGVVYA</sequence>
<dbReference type="STRING" id="536979.SAMN04488055_4449"/>
<feature type="binding site" evidence="7">
    <location>
        <position position="247"/>
    </location>
    <ligand>
        <name>substrate</name>
    </ligand>
</feature>
<feature type="binding site" evidence="8">
    <location>
        <position position="191"/>
    </location>
    <ligand>
        <name>Zn(2+)</name>
        <dbReference type="ChEBI" id="CHEBI:29105"/>
    </ligand>
</feature>
<feature type="binding site" evidence="7">
    <location>
        <position position="137"/>
    </location>
    <ligand>
        <name>substrate</name>
    </ligand>
</feature>
<feature type="binding site" evidence="8">
    <location>
        <position position="126"/>
    </location>
    <ligand>
        <name>Zn(2+)</name>
        <dbReference type="ChEBI" id="CHEBI:29105"/>
    </ligand>
</feature>
<dbReference type="SUPFAM" id="SSF51556">
    <property type="entry name" value="Metallo-dependent hydrolases"/>
    <property type="match status" value="1"/>
</dbReference>
<name>A0A1N6JU82_9BACT</name>